<dbReference type="InterPro" id="IPR025846">
    <property type="entry name" value="TBL_N"/>
</dbReference>
<feature type="region of interest" description="Disordered" evidence="7">
    <location>
        <begin position="285"/>
        <end position="317"/>
    </location>
</feature>
<organism evidence="11 12">
    <name type="scientific">Eucalyptus globulus</name>
    <name type="common">Tasmanian blue gum</name>
    <dbReference type="NCBI Taxonomy" id="34317"/>
    <lineage>
        <taxon>Eukaryota</taxon>
        <taxon>Viridiplantae</taxon>
        <taxon>Streptophyta</taxon>
        <taxon>Embryophyta</taxon>
        <taxon>Tracheophyta</taxon>
        <taxon>Spermatophyta</taxon>
        <taxon>Magnoliopsida</taxon>
        <taxon>eudicotyledons</taxon>
        <taxon>Gunneridae</taxon>
        <taxon>Pentapetalae</taxon>
        <taxon>rosids</taxon>
        <taxon>malvids</taxon>
        <taxon>Myrtales</taxon>
        <taxon>Myrtaceae</taxon>
        <taxon>Myrtoideae</taxon>
        <taxon>Eucalypteae</taxon>
        <taxon>Eucalyptus</taxon>
    </lineage>
</organism>
<evidence type="ECO:0008006" key="13">
    <source>
        <dbReference type="Google" id="ProtNLM"/>
    </source>
</evidence>
<dbReference type="Pfam" id="PF13839">
    <property type="entry name" value="PC-Esterase"/>
    <property type="match status" value="1"/>
</dbReference>
<keyword evidence="12" id="KW-1185">Reference proteome</keyword>
<dbReference type="Proteomes" id="UP001634007">
    <property type="component" value="Unassembled WGS sequence"/>
</dbReference>
<evidence type="ECO:0000313" key="11">
    <source>
        <dbReference type="EMBL" id="KAL3726484.1"/>
    </source>
</evidence>
<dbReference type="InterPro" id="IPR029962">
    <property type="entry name" value="TBL"/>
</dbReference>
<dbReference type="PANTHER" id="PTHR32285:SF208">
    <property type="entry name" value="PROTEIN TRICHOME BIREFRINGENCE-LIKE 2"/>
    <property type="match status" value="1"/>
</dbReference>
<reference evidence="11 12" key="1">
    <citation type="submission" date="2024-11" db="EMBL/GenBank/DDBJ databases">
        <title>Chromosome-level genome assembly of Eucalyptus globulus Labill. provides insights into its genome evolution.</title>
        <authorList>
            <person name="Li X."/>
        </authorList>
    </citation>
    <scope>NUCLEOTIDE SEQUENCE [LARGE SCALE GENOMIC DNA]</scope>
    <source>
        <strain evidence="11">CL2024</strain>
        <tissue evidence="11">Fresh tender leaves</tissue>
    </source>
</reference>
<gene>
    <name evidence="11" type="ORF">ACJRO7_031390</name>
</gene>
<dbReference type="PANTHER" id="PTHR32285">
    <property type="entry name" value="PROTEIN TRICHOME BIREFRINGENCE-LIKE 9-RELATED"/>
    <property type="match status" value="1"/>
</dbReference>
<keyword evidence="5 8" id="KW-1133">Transmembrane helix</keyword>
<evidence type="ECO:0000259" key="9">
    <source>
        <dbReference type="Pfam" id="PF13839"/>
    </source>
</evidence>
<dbReference type="AlphaFoldDB" id="A0ABD3JGC8"/>
<evidence type="ECO:0000256" key="4">
    <source>
        <dbReference type="ARBA" id="ARBA00022968"/>
    </source>
</evidence>
<keyword evidence="3 8" id="KW-0812">Transmembrane</keyword>
<evidence type="ECO:0000256" key="8">
    <source>
        <dbReference type="SAM" id="Phobius"/>
    </source>
</evidence>
<dbReference type="InterPro" id="IPR026057">
    <property type="entry name" value="TBL_C"/>
</dbReference>
<comment type="caution">
    <text evidence="11">The sequence shown here is derived from an EMBL/GenBank/DDBJ whole genome shotgun (WGS) entry which is preliminary data.</text>
</comment>
<comment type="subcellular location">
    <subcellularLocation>
        <location evidence="1">Membrane</location>
        <topology evidence="1">Single-pass membrane protein</topology>
    </subcellularLocation>
</comment>
<sequence>MKPRRIFQSHARIGRQPRGNSDHSPASSVTSILVIPSTRVFSLSLRSLCFSALLFDTFRTRPDATKQTHERSLSLFRRRRVVFNDLHVWFRSVPRCFWRTAVNAAGSKRMEPVKHAFSEQLLRAKRRVAASSKFGLSVGASLFFLALVVTVTVSVTPLCLELSGSPVSLWPFSPSTPANATLVSSSAPAANLTTAGARCCCGNATSGVGQVLDILDGDCEGRVLNATRDGANVTREGETERVWGNPAGDSKNRSLTFHRLVDDPKARHDANLGGEAVEVFENHDEGGNFSVARGGSGSSRSPLAAEESDLRKGRRDSGVLGHRGEDCDIFDGRWVRDDSKPYYPANSCPYVDRDFNCHLNGRPDDGFVKWKWQPNGCDIPRLNATDFLERLRGRRLVFVGDSLNRNMWESLVCILRHSVKDKKRVYEISGRSEFKKKGVYAFRFEGYNCSVDFVGAPFLVRESSFSNGNGSFGTLRIDLMDRTTRTYRDADIIVFNTGHWWTHEKTTRGEHYYQEGKYVHPRLKVLEAYKRALRTWAKWIDKNIHQTRTQVFFRGYSVTHFRGGQWNSGGQCHKETEPIFNESYLENYPSKMRVLENVLQEMRTPVTYLNISRLTDYRKDGHPSVYRTAYRTAQEQMAAEQSQDCSHWCLPGVPDTWNELLYASLLKMGRGSPT</sequence>
<feature type="compositionally biased region" description="Polar residues" evidence="7">
    <location>
        <begin position="18"/>
        <end position="27"/>
    </location>
</feature>
<feature type="compositionally biased region" description="Basic residues" evidence="7">
    <location>
        <begin position="1"/>
        <end position="15"/>
    </location>
</feature>
<dbReference type="Pfam" id="PF14416">
    <property type="entry name" value="PMR5N"/>
    <property type="match status" value="1"/>
</dbReference>
<evidence type="ECO:0000256" key="7">
    <source>
        <dbReference type="SAM" id="MobiDB-lite"/>
    </source>
</evidence>
<evidence type="ECO:0000256" key="2">
    <source>
        <dbReference type="ARBA" id="ARBA00007727"/>
    </source>
</evidence>
<dbReference type="EMBL" id="JBJKBG010000008">
    <property type="protein sequence ID" value="KAL3726484.1"/>
    <property type="molecule type" value="Genomic_DNA"/>
</dbReference>
<evidence type="ECO:0000313" key="12">
    <source>
        <dbReference type="Proteomes" id="UP001634007"/>
    </source>
</evidence>
<feature type="domain" description="Trichome birefringence-like C-terminal" evidence="9">
    <location>
        <begin position="379"/>
        <end position="663"/>
    </location>
</feature>
<evidence type="ECO:0000256" key="6">
    <source>
        <dbReference type="ARBA" id="ARBA00023136"/>
    </source>
</evidence>
<feature type="domain" description="Trichome birefringence-like N-terminal" evidence="10">
    <location>
        <begin position="326"/>
        <end position="378"/>
    </location>
</feature>
<feature type="region of interest" description="Disordered" evidence="7">
    <location>
        <begin position="1"/>
        <end position="27"/>
    </location>
</feature>
<keyword evidence="4" id="KW-0735">Signal-anchor</keyword>
<keyword evidence="6 8" id="KW-0472">Membrane</keyword>
<name>A0ABD3JGC8_EUCGL</name>
<comment type="similarity">
    <text evidence="2">Belongs to the PC-esterase family. TBL subfamily.</text>
</comment>
<evidence type="ECO:0000256" key="5">
    <source>
        <dbReference type="ARBA" id="ARBA00022989"/>
    </source>
</evidence>
<protein>
    <recommendedName>
        <fullName evidence="13">Trichome birefringence-like N-terminal domain-containing protein</fullName>
    </recommendedName>
</protein>
<evidence type="ECO:0000256" key="3">
    <source>
        <dbReference type="ARBA" id="ARBA00022692"/>
    </source>
</evidence>
<evidence type="ECO:0000259" key="10">
    <source>
        <dbReference type="Pfam" id="PF14416"/>
    </source>
</evidence>
<accession>A0ABD3JGC8</accession>
<evidence type="ECO:0000256" key="1">
    <source>
        <dbReference type="ARBA" id="ARBA00004167"/>
    </source>
</evidence>
<feature type="compositionally biased region" description="Basic and acidic residues" evidence="7">
    <location>
        <begin position="308"/>
        <end position="317"/>
    </location>
</feature>
<proteinExistence type="inferred from homology"/>
<dbReference type="GO" id="GO:0016020">
    <property type="term" value="C:membrane"/>
    <property type="evidence" value="ECO:0007669"/>
    <property type="project" value="UniProtKB-SubCell"/>
</dbReference>
<feature type="transmembrane region" description="Helical" evidence="8">
    <location>
        <begin position="134"/>
        <end position="155"/>
    </location>
</feature>